<gene>
    <name evidence="1" type="ORF">DSO57_1029910</name>
</gene>
<organism evidence="1 2">
    <name type="scientific">Entomophthora muscae</name>
    <dbReference type="NCBI Taxonomy" id="34485"/>
    <lineage>
        <taxon>Eukaryota</taxon>
        <taxon>Fungi</taxon>
        <taxon>Fungi incertae sedis</taxon>
        <taxon>Zoopagomycota</taxon>
        <taxon>Entomophthoromycotina</taxon>
        <taxon>Entomophthoromycetes</taxon>
        <taxon>Entomophthorales</taxon>
        <taxon>Entomophthoraceae</taxon>
        <taxon>Entomophthora</taxon>
    </lineage>
</organism>
<protein>
    <submittedName>
        <fullName evidence="1">Uncharacterized protein</fullName>
    </submittedName>
</protein>
<comment type="caution">
    <text evidence="1">The sequence shown here is derived from an EMBL/GenBank/DDBJ whole genome shotgun (WGS) entry which is preliminary data.</text>
</comment>
<evidence type="ECO:0000313" key="1">
    <source>
        <dbReference type="EMBL" id="KAJ9056733.1"/>
    </source>
</evidence>
<dbReference type="EMBL" id="QTSX02005881">
    <property type="protein sequence ID" value="KAJ9056733.1"/>
    <property type="molecule type" value="Genomic_DNA"/>
</dbReference>
<name>A0ACC2S2X5_9FUNG</name>
<sequence>MSRIHTPRYSSQPSGRRFISTQHQIIESVLPDDLVAQIRTTQFDEMLQRGFYAIPFNCLTNDEHKPIPSVPTLKLTLTPSNARDVCSWRTRLSRFII</sequence>
<keyword evidence="2" id="KW-1185">Reference proteome</keyword>
<reference evidence="1" key="1">
    <citation type="submission" date="2022-04" db="EMBL/GenBank/DDBJ databases">
        <title>Genome of the entomopathogenic fungus Entomophthora muscae.</title>
        <authorList>
            <person name="Elya C."/>
            <person name="Lovett B.R."/>
            <person name="Lee E."/>
            <person name="Macias A.M."/>
            <person name="Hajek A.E."/>
            <person name="De Bivort B.L."/>
            <person name="Kasson M.T."/>
            <person name="De Fine Licht H.H."/>
            <person name="Stajich J.E."/>
        </authorList>
    </citation>
    <scope>NUCLEOTIDE SEQUENCE</scope>
    <source>
        <strain evidence="1">Berkeley</strain>
    </source>
</reference>
<proteinExistence type="predicted"/>
<dbReference type="Proteomes" id="UP001165960">
    <property type="component" value="Unassembled WGS sequence"/>
</dbReference>
<evidence type="ECO:0000313" key="2">
    <source>
        <dbReference type="Proteomes" id="UP001165960"/>
    </source>
</evidence>
<accession>A0ACC2S2X5</accession>